<dbReference type="OrthoDB" id="8963439at2759"/>
<name>A0A8S4AZ29_9TELE</name>
<keyword evidence="4" id="KW-1185">Reference proteome</keyword>
<accession>A0A8S4AZ29</accession>
<dbReference type="Pfam" id="PF16297">
    <property type="entry name" value="DUF4939"/>
    <property type="match status" value="1"/>
</dbReference>
<gene>
    <name evidence="3" type="ORF">MMEN_LOCUS9119</name>
</gene>
<protein>
    <submittedName>
        <fullName evidence="3">(Atlantic silverside) hypothetical protein</fullName>
    </submittedName>
</protein>
<evidence type="ECO:0000259" key="2">
    <source>
        <dbReference type="Pfam" id="PF16297"/>
    </source>
</evidence>
<dbReference type="Proteomes" id="UP000677803">
    <property type="component" value="Unassembled WGS sequence"/>
</dbReference>
<organism evidence="3 4">
    <name type="scientific">Menidia menidia</name>
    <name type="common">Atlantic silverside</name>
    <dbReference type="NCBI Taxonomy" id="238744"/>
    <lineage>
        <taxon>Eukaryota</taxon>
        <taxon>Metazoa</taxon>
        <taxon>Chordata</taxon>
        <taxon>Craniata</taxon>
        <taxon>Vertebrata</taxon>
        <taxon>Euteleostomi</taxon>
        <taxon>Actinopterygii</taxon>
        <taxon>Neopterygii</taxon>
        <taxon>Teleostei</taxon>
        <taxon>Neoteleostei</taxon>
        <taxon>Acanthomorphata</taxon>
        <taxon>Ovalentaria</taxon>
        <taxon>Atherinomorphae</taxon>
        <taxon>Atheriniformes</taxon>
        <taxon>Atherinopsidae</taxon>
        <taxon>Menidiinae</taxon>
        <taxon>Menidia</taxon>
    </lineage>
</organism>
<comment type="caution">
    <text evidence="3">The sequence shown here is derived from an EMBL/GenBank/DDBJ whole genome shotgun (WGS) entry which is preliminary data.</text>
</comment>
<proteinExistence type="predicted"/>
<dbReference type="AlphaFoldDB" id="A0A8S4AZ29"/>
<feature type="compositionally biased region" description="Pro residues" evidence="1">
    <location>
        <begin position="121"/>
        <end position="146"/>
    </location>
</feature>
<dbReference type="InterPro" id="IPR032549">
    <property type="entry name" value="DUF4939"/>
</dbReference>
<evidence type="ECO:0000256" key="1">
    <source>
        <dbReference type="SAM" id="MobiDB-lite"/>
    </source>
</evidence>
<dbReference type="EMBL" id="CAJRST010008890">
    <property type="protein sequence ID" value="CAG5898103.1"/>
    <property type="molecule type" value="Genomic_DNA"/>
</dbReference>
<feature type="region of interest" description="Disordered" evidence="1">
    <location>
        <begin position="120"/>
        <end position="150"/>
    </location>
</feature>
<feature type="domain" description="DUF4939" evidence="2">
    <location>
        <begin position="147"/>
        <end position="223"/>
    </location>
</feature>
<reference evidence="3" key="1">
    <citation type="submission" date="2021-05" db="EMBL/GenBank/DDBJ databases">
        <authorList>
            <person name="Tigano A."/>
        </authorList>
    </citation>
    <scope>NUCLEOTIDE SEQUENCE</scope>
</reference>
<evidence type="ECO:0000313" key="4">
    <source>
        <dbReference type="Proteomes" id="UP000677803"/>
    </source>
</evidence>
<evidence type="ECO:0000313" key="3">
    <source>
        <dbReference type="EMBL" id="CAG5898103.1"/>
    </source>
</evidence>
<sequence length="301" mass="33139">MPDSALPPDPLDCLPGLDPCSPLDPVLDYPSRIVPGLTPRCRPCLPDHPLWFAPLINQFELTVCLRVFLGPLSRTLQYVLANMDPNPDGQWRAGVEKSIAQLEACVTEILNHVRDLASPAAPLPQASPPAPVSPPVSRSPPEPRLAPPGSFGGDPEQCRAFLTQCEINFEVQPSCFPTDRARVAYVISLLEGKARLWGASEWQNDTAVCYSYPDFAQELTRVFSPVLPCRDTSDREPPDRLEASAGQWLQRLGCDRTHRQQQQHLFCNQSDCADSPLHPTRITADARIQATGLFSSLSISL</sequence>